<dbReference type="WBParaSite" id="OFLC_0000722801-mRNA-1">
    <property type="protein sequence ID" value="OFLC_0000722801-mRNA-1"/>
    <property type="gene ID" value="OFLC_0000722801"/>
</dbReference>
<dbReference type="AlphaFoldDB" id="A0A183HIB7"/>
<proteinExistence type="predicted"/>
<reference evidence="4" key="1">
    <citation type="submission" date="2016-06" db="UniProtKB">
        <authorList>
            <consortium name="WormBaseParasite"/>
        </authorList>
    </citation>
    <scope>IDENTIFICATION</scope>
</reference>
<dbReference type="EMBL" id="UZAJ01007406">
    <property type="protein sequence ID" value="VDO49913.1"/>
    <property type="molecule type" value="Genomic_DNA"/>
</dbReference>
<dbReference type="STRING" id="387005.A0A183HIB7"/>
<feature type="coiled-coil region" evidence="1">
    <location>
        <begin position="5"/>
        <end position="69"/>
    </location>
</feature>
<keyword evidence="3" id="KW-1185">Reference proteome</keyword>
<gene>
    <name evidence="2" type="ORF">OFLC_LOCUS7229</name>
</gene>
<accession>A0A183HIB7</accession>
<reference evidence="2 3" key="2">
    <citation type="submission" date="2018-11" db="EMBL/GenBank/DDBJ databases">
        <authorList>
            <consortium name="Pathogen Informatics"/>
        </authorList>
    </citation>
    <scope>NUCLEOTIDE SEQUENCE [LARGE SCALE GENOMIC DNA]</scope>
</reference>
<evidence type="ECO:0000313" key="3">
    <source>
        <dbReference type="Proteomes" id="UP000267606"/>
    </source>
</evidence>
<evidence type="ECO:0000313" key="2">
    <source>
        <dbReference type="EMBL" id="VDO49913.1"/>
    </source>
</evidence>
<sequence length="93" mass="11248">MDMIIKKLKNRRKILEEELPKTNNSYQKLMGELEQTKLRLEKNDGYKKLKNAEKKWQSLEKDLHALREAAAQREVDTNYELFKEEVKYISYIE</sequence>
<protein>
    <submittedName>
        <fullName evidence="4">Tubulin-specific chaperone A</fullName>
    </submittedName>
</protein>
<keyword evidence="1" id="KW-0175">Coiled coil</keyword>
<evidence type="ECO:0000313" key="4">
    <source>
        <dbReference type="WBParaSite" id="OFLC_0000722801-mRNA-1"/>
    </source>
</evidence>
<dbReference type="Proteomes" id="UP000267606">
    <property type="component" value="Unassembled WGS sequence"/>
</dbReference>
<evidence type="ECO:0000256" key="1">
    <source>
        <dbReference type="SAM" id="Coils"/>
    </source>
</evidence>
<organism evidence="4">
    <name type="scientific">Onchocerca flexuosa</name>
    <dbReference type="NCBI Taxonomy" id="387005"/>
    <lineage>
        <taxon>Eukaryota</taxon>
        <taxon>Metazoa</taxon>
        <taxon>Ecdysozoa</taxon>
        <taxon>Nematoda</taxon>
        <taxon>Chromadorea</taxon>
        <taxon>Rhabditida</taxon>
        <taxon>Spirurina</taxon>
        <taxon>Spiruromorpha</taxon>
        <taxon>Filarioidea</taxon>
        <taxon>Onchocercidae</taxon>
        <taxon>Onchocerca</taxon>
    </lineage>
</organism>
<name>A0A183HIB7_9BILA</name>